<dbReference type="Proteomes" id="UP000237105">
    <property type="component" value="Unassembled WGS sequence"/>
</dbReference>
<evidence type="ECO:0000313" key="2">
    <source>
        <dbReference type="Proteomes" id="UP000237105"/>
    </source>
</evidence>
<proteinExistence type="predicted"/>
<evidence type="ECO:0000313" key="1">
    <source>
        <dbReference type="EMBL" id="PON79734.1"/>
    </source>
</evidence>
<dbReference type="AlphaFoldDB" id="A0A2P5E2H2"/>
<reference evidence="2" key="1">
    <citation type="submission" date="2016-06" db="EMBL/GenBank/DDBJ databases">
        <title>Parallel loss of symbiosis genes in relatives of nitrogen-fixing non-legume Parasponia.</title>
        <authorList>
            <person name="Van Velzen R."/>
            <person name="Holmer R."/>
            <person name="Bu F."/>
            <person name="Rutten L."/>
            <person name="Van Zeijl A."/>
            <person name="Liu W."/>
            <person name="Santuari L."/>
            <person name="Cao Q."/>
            <person name="Sharma T."/>
            <person name="Shen D."/>
            <person name="Roswanjaya Y."/>
            <person name="Wardhani T."/>
            <person name="Kalhor M.S."/>
            <person name="Jansen J."/>
            <person name="Van den Hoogen J."/>
            <person name="Gungor B."/>
            <person name="Hartog M."/>
            <person name="Hontelez J."/>
            <person name="Verver J."/>
            <person name="Yang W.-C."/>
            <person name="Schijlen E."/>
            <person name="Repin R."/>
            <person name="Schilthuizen M."/>
            <person name="Schranz E."/>
            <person name="Heidstra R."/>
            <person name="Miyata K."/>
            <person name="Fedorova E."/>
            <person name="Kohlen W."/>
            <person name="Bisseling T."/>
            <person name="Smit S."/>
            <person name="Geurts R."/>
        </authorList>
    </citation>
    <scope>NUCLEOTIDE SEQUENCE [LARGE SCALE GENOMIC DNA]</scope>
    <source>
        <strain evidence="2">cv. WU1-14</strain>
    </source>
</reference>
<dbReference type="OrthoDB" id="10348997at2759"/>
<protein>
    <submittedName>
        <fullName evidence="1">Uncharacterized protein</fullName>
    </submittedName>
</protein>
<dbReference type="EMBL" id="JXTB01000003">
    <property type="protein sequence ID" value="PON79734.1"/>
    <property type="molecule type" value="Genomic_DNA"/>
</dbReference>
<keyword evidence="2" id="KW-1185">Reference proteome</keyword>
<sequence length="67" mass="7837">MGIIKFKIERFNEKTYFELWRKQIKNSNTTDSGYGIGMWEGSSKCSERCRELELLSLSIGMAHLSWT</sequence>
<name>A0A2P5E2H2_PARAD</name>
<organism evidence="1 2">
    <name type="scientific">Parasponia andersonii</name>
    <name type="common">Sponia andersonii</name>
    <dbReference type="NCBI Taxonomy" id="3476"/>
    <lineage>
        <taxon>Eukaryota</taxon>
        <taxon>Viridiplantae</taxon>
        <taxon>Streptophyta</taxon>
        <taxon>Embryophyta</taxon>
        <taxon>Tracheophyta</taxon>
        <taxon>Spermatophyta</taxon>
        <taxon>Magnoliopsida</taxon>
        <taxon>eudicotyledons</taxon>
        <taxon>Gunneridae</taxon>
        <taxon>Pentapetalae</taxon>
        <taxon>rosids</taxon>
        <taxon>fabids</taxon>
        <taxon>Rosales</taxon>
        <taxon>Cannabaceae</taxon>
        <taxon>Parasponia</taxon>
    </lineage>
</organism>
<gene>
    <name evidence="1" type="ORF">PanWU01x14_009660</name>
</gene>
<accession>A0A2P5E2H2</accession>
<comment type="caution">
    <text evidence="1">The sequence shown here is derived from an EMBL/GenBank/DDBJ whole genome shotgun (WGS) entry which is preliminary data.</text>
</comment>